<reference evidence="3 4" key="1">
    <citation type="submission" date="2021-01" db="EMBL/GenBank/DDBJ databases">
        <title>Whole genome sequence of Paenibacillus sonchi LMG 24727 for comparative genomics.</title>
        <authorList>
            <person name="Lee G."/>
            <person name="Kim M.-J."/>
            <person name="Lim K."/>
            <person name="Shin J.-H."/>
        </authorList>
    </citation>
    <scope>NUCLEOTIDE SEQUENCE [LARGE SCALE GENOMIC DNA]</scope>
    <source>
        <strain evidence="3 4">LMG 24727</strain>
    </source>
</reference>
<dbReference type="EMBL" id="CP068595">
    <property type="protein sequence ID" value="QQZ58655.1"/>
    <property type="molecule type" value="Genomic_DNA"/>
</dbReference>
<dbReference type="Pfam" id="PF09587">
    <property type="entry name" value="PGA_cap"/>
    <property type="match status" value="1"/>
</dbReference>
<dbReference type="AlphaFoldDB" id="A0A974P7B0"/>
<dbReference type="RefSeq" id="WP_051052246.1">
    <property type="nucleotide sequence ID" value="NZ_CP068595.1"/>
</dbReference>
<dbReference type="Gene3D" id="3.60.21.10">
    <property type="match status" value="1"/>
</dbReference>
<dbReference type="InterPro" id="IPR029052">
    <property type="entry name" value="Metallo-depent_PP-like"/>
</dbReference>
<proteinExistence type="inferred from homology"/>
<dbReference type="SUPFAM" id="SSF56300">
    <property type="entry name" value="Metallo-dependent phosphatases"/>
    <property type="match status" value="1"/>
</dbReference>
<dbReference type="PANTHER" id="PTHR33393">
    <property type="entry name" value="POLYGLUTAMINE SYNTHESIS ACCESSORY PROTEIN RV0574C-RELATED"/>
    <property type="match status" value="1"/>
</dbReference>
<name>A0A974P7B0_9BACL</name>
<evidence type="ECO:0000313" key="4">
    <source>
        <dbReference type="Proteomes" id="UP000595841"/>
    </source>
</evidence>
<evidence type="ECO:0000259" key="2">
    <source>
        <dbReference type="SMART" id="SM00854"/>
    </source>
</evidence>
<dbReference type="KEGG" id="pson:JI735_17895"/>
<feature type="domain" description="Capsule synthesis protein CapA" evidence="2">
    <location>
        <begin position="5"/>
        <end position="252"/>
    </location>
</feature>
<dbReference type="SMART" id="SM00854">
    <property type="entry name" value="PGA_cap"/>
    <property type="match status" value="1"/>
</dbReference>
<dbReference type="CDD" id="cd07381">
    <property type="entry name" value="MPP_CapA"/>
    <property type="match status" value="1"/>
</dbReference>
<sequence>MTEIQVAAVGDLMVKRYIISEARRSDGTYSFDALFAKVAPYLKQADLTIGNLETTFAGNGPNSRRTLRSSGPIFKCPDELAPALKKAGFDVLVTANNHCMDYGTPGLIRTLQVLDRNGISHTGTSRSLEESKQVLIKNVKGIKIGILSYTAGTNRIPVPANRPWLVNRIETGKISREIRKLKKKADLVLLYLHFGNEYHYTPNKRQKQLVNLFFKNGANIILGSHPHVLQPMESRGKKKFVIYSLGNFVSTKLMNIPYTQSGIILNLTIQKDQKGNTNIANVNYIPTGVDRRMASGSTMTEVVPIRDALKTGVPDRTGRRNHLNRMLNHTESILKREKRRH</sequence>
<evidence type="ECO:0000256" key="1">
    <source>
        <dbReference type="ARBA" id="ARBA00005662"/>
    </source>
</evidence>
<keyword evidence="4" id="KW-1185">Reference proteome</keyword>
<protein>
    <submittedName>
        <fullName evidence="3">CapA family protein</fullName>
    </submittedName>
</protein>
<evidence type="ECO:0000313" key="3">
    <source>
        <dbReference type="EMBL" id="QQZ58655.1"/>
    </source>
</evidence>
<comment type="similarity">
    <text evidence="1">Belongs to the CapA family.</text>
</comment>
<dbReference type="PANTHER" id="PTHR33393:SF12">
    <property type="entry name" value="CAPSULE BIOSYNTHESIS PROTEIN CAPA"/>
    <property type="match status" value="1"/>
</dbReference>
<dbReference type="Proteomes" id="UP000595841">
    <property type="component" value="Chromosome"/>
</dbReference>
<dbReference type="InterPro" id="IPR052169">
    <property type="entry name" value="CW_Biosynth-Accessory"/>
</dbReference>
<dbReference type="InterPro" id="IPR019079">
    <property type="entry name" value="Capsule_synth_CapA"/>
</dbReference>
<gene>
    <name evidence="3" type="ORF">JI735_17895</name>
</gene>
<organism evidence="3 4">
    <name type="scientific">Paenibacillus sonchi</name>
    <dbReference type="NCBI Taxonomy" id="373687"/>
    <lineage>
        <taxon>Bacteria</taxon>
        <taxon>Bacillati</taxon>
        <taxon>Bacillota</taxon>
        <taxon>Bacilli</taxon>
        <taxon>Bacillales</taxon>
        <taxon>Paenibacillaceae</taxon>
        <taxon>Paenibacillus</taxon>
        <taxon>Paenibacillus sonchi group</taxon>
    </lineage>
</organism>
<accession>A0A974P7B0</accession>